<dbReference type="PANTHER" id="PTHR45080">
    <property type="entry name" value="CONTACTIN 5"/>
    <property type="match status" value="1"/>
</dbReference>
<dbReference type="InterPro" id="IPR036179">
    <property type="entry name" value="Ig-like_dom_sf"/>
</dbReference>
<dbReference type="GO" id="GO:0005886">
    <property type="term" value="C:plasma membrane"/>
    <property type="evidence" value="ECO:0007669"/>
    <property type="project" value="TreeGrafter"/>
</dbReference>
<dbReference type="EMBL" id="JBCEZU010000586">
    <property type="protein sequence ID" value="KAK9514725.1"/>
    <property type="molecule type" value="Genomic_DNA"/>
</dbReference>
<evidence type="ECO:0000256" key="2">
    <source>
        <dbReference type="ARBA" id="ARBA00023157"/>
    </source>
</evidence>
<dbReference type="GO" id="GO:0007156">
    <property type="term" value="P:homophilic cell adhesion via plasma membrane adhesion molecules"/>
    <property type="evidence" value="ECO:0007669"/>
    <property type="project" value="TreeGrafter"/>
</dbReference>
<evidence type="ECO:0000259" key="3">
    <source>
        <dbReference type="PROSITE" id="PS50835"/>
    </source>
</evidence>
<dbReference type="PANTHER" id="PTHR45080:SF8">
    <property type="entry name" value="IG-LIKE DOMAIN-CONTAINING PROTEIN"/>
    <property type="match status" value="1"/>
</dbReference>
<accession>A0AAW1DYZ4</accession>
<proteinExistence type="predicted"/>
<dbReference type="InterPro" id="IPR003598">
    <property type="entry name" value="Ig_sub2"/>
</dbReference>
<evidence type="ECO:0000313" key="5">
    <source>
        <dbReference type="Proteomes" id="UP001488805"/>
    </source>
</evidence>
<dbReference type="Gene3D" id="2.60.40.10">
    <property type="entry name" value="Immunoglobulins"/>
    <property type="match status" value="2"/>
</dbReference>
<reference evidence="4 5" key="1">
    <citation type="journal article" date="2024" name="Genome Biol. Evol.">
        <title>Chromosome-level genome assembly of the viviparous eelpout Zoarces viviparus.</title>
        <authorList>
            <person name="Fuhrmann N."/>
            <person name="Brasseur M.V."/>
            <person name="Bakowski C.E."/>
            <person name="Podsiadlowski L."/>
            <person name="Prost S."/>
            <person name="Krehenwinkel H."/>
            <person name="Mayer C."/>
        </authorList>
    </citation>
    <scope>NUCLEOTIDE SEQUENCE [LARGE SCALE GENOMIC DNA]</scope>
    <source>
        <strain evidence="4">NO-MEL_2022_Ind0_liver</strain>
    </source>
</reference>
<gene>
    <name evidence="4" type="ORF">VZT92_025417</name>
</gene>
<keyword evidence="2" id="KW-1015">Disulfide bond</keyword>
<evidence type="ECO:0000256" key="1">
    <source>
        <dbReference type="ARBA" id="ARBA00022729"/>
    </source>
</evidence>
<evidence type="ECO:0000313" key="4">
    <source>
        <dbReference type="EMBL" id="KAK9514725.1"/>
    </source>
</evidence>
<keyword evidence="1" id="KW-0732">Signal</keyword>
<dbReference type="InterPro" id="IPR013783">
    <property type="entry name" value="Ig-like_fold"/>
</dbReference>
<protein>
    <recommendedName>
        <fullName evidence="3">Ig-like domain-containing protein</fullName>
    </recommendedName>
</protein>
<dbReference type="InterPro" id="IPR050958">
    <property type="entry name" value="Cell_Adh-Cytoskel_Orgn"/>
</dbReference>
<dbReference type="PROSITE" id="PS50835">
    <property type="entry name" value="IG_LIKE"/>
    <property type="match status" value="1"/>
</dbReference>
<name>A0AAW1DYZ4_ZOAVI</name>
<feature type="domain" description="Ig-like" evidence="3">
    <location>
        <begin position="1"/>
        <end position="78"/>
    </location>
</feature>
<dbReference type="SUPFAM" id="SSF48726">
    <property type="entry name" value="Immunoglobulin"/>
    <property type="match status" value="2"/>
</dbReference>
<dbReference type="AlphaFoldDB" id="A0AAW1DYZ4"/>
<sequence>MPMSYTAFSQEDIYLPCEASGNPTPTFRWVKDGEKFRSERKESGTLRGEDQEPLDSYEGYYRCYASNTLGTATTQTIQVIVEARPVLLKQQEVHKRAHEGDSTILSCNPPKSSTPPHIHWMDMNMVHIKQSDRVMVGLDGTCTFRTC</sequence>
<dbReference type="SMART" id="SM00408">
    <property type="entry name" value="IGc2"/>
    <property type="match status" value="1"/>
</dbReference>
<dbReference type="Proteomes" id="UP001488805">
    <property type="component" value="Unassembled WGS sequence"/>
</dbReference>
<dbReference type="Pfam" id="PF13895">
    <property type="entry name" value="Ig_2"/>
    <property type="match status" value="1"/>
</dbReference>
<comment type="caution">
    <text evidence="4">The sequence shown here is derived from an EMBL/GenBank/DDBJ whole genome shotgun (WGS) entry which is preliminary data.</text>
</comment>
<organism evidence="4 5">
    <name type="scientific">Zoarces viviparus</name>
    <name type="common">Viviparous eelpout</name>
    <name type="synonym">Blennius viviparus</name>
    <dbReference type="NCBI Taxonomy" id="48416"/>
    <lineage>
        <taxon>Eukaryota</taxon>
        <taxon>Metazoa</taxon>
        <taxon>Chordata</taxon>
        <taxon>Craniata</taxon>
        <taxon>Vertebrata</taxon>
        <taxon>Euteleostomi</taxon>
        <taxon>Actinopterygii</taxon>
        <taxon>Neopterygii</taxon>
        <taxon>Teleostei</taxon>
        <taxon>Neoteleostei</taxon>
        <taxon>Acanthomorphata</taxon>
        <taxon>Eupercaria</taxon>
        <taxon>Perciformes</taxon>
        <taxon>Cottioidei</taxon>
        <taxon>Zoarcales</taxon>
        <taxon>Zoarcidae</taxon>
        <taxon>Zoarcinae</taxon>
        <taxon>Zoarces</taxon>
    </lineage>
</organism>
<dbReference type="InterPro" id="IPR007110">
    <property type="entry name" value="Ig-like_dom"/>
</dbReference>
<keyword evidence="5" id="KW-1185">Reference proteome</keyword>